<keyword evidence="3" id="KW-0472">Membrane</keyword>
<evidence type="ECO:0000256" key="4">
    <source>
        <dbReference type="SAM" id="SignalP"/>
    </source>
</evidence>
<keyword evidence="6" id="KW-1185">Reference proteome</keyword>
<dbReference type="NCBIfam" id="TIGR03042">
    <property type="entry name" value="PS_II_psbQ_bact"/>
    <property type="match status" value="1"/>
</dbReference>
<dbReference type="RefSeq" id="WP_244349456.1">
    <property type="nucleotide sequence ID" value="NZ_JAFIRA010000007.1"/>
</dbReference>
<evidence type="ECO:0000256" key="3">
    <source>
        <dbReference type="ARBA" id="ARBA00023136"/>
    </source>
</evidence>
<dbReference type="Proteomes" id="UP000830835">
    <property type="component" value="Unassembled WGS sequence"/>
</dbReference>
<dbReference type="InterPro" id="IPR023222">
    <property type="entry name" value="PsbQ-like_dom_sf"/>
</dbReference>
<dbReference type="SUPFAM" id="SSF101112">
    <property type="entry name" value="Oxygen-evolving enhancer protein 3"/>
    <property type="match status" value="1"/>
</dbReference>
<feature type="signal peptide" evidence="4">
    <location>
        <begin position="1"/>
        <end position="26"/>
    </location>
</feature>
<keyword evidence="4" id="KW-0732">Signal</keyword>
<gene>
    <name evidence="5" type="primary">psbQ</name>
    <name evidence="5" type="ORF">JX360_04805</name>
</gene>
<sequence length="130" mass="14586">MMSCWRSLLLVLFVALGLWLGSPVQAASLPPQVQELEQQVSQLQRLVDAEDWLEIRSYIHGPMGLTRKNLTGLAVTLPKEQKQEVIRLTKELGQSLEKLDFAAKGYDQPEVEAAQAKVKKALDRLEALFS</sequence>
<feature type="chain" id="PRO_5045799858" evidence="4">
    <location>
        <begin position="27"/>
        <end position="130"/>
    </location>
</feature>
<name>A0ABT0C8W4_THEVL</name>
<dbReference type="InterPro" id="IPR017487">
    <property type="entry name" value="PSII_PsbQ_cyanobac"/>
</dbReference>
<evidence type="ECO:0000256" key="1">
    <source>
        <dbReference type="ARBA" id="ARBA00004370"/>
    </source>
</evidence>
<keyword evidence="2" id="KW-0793">Thylakoid</keyword>
<protein>
    <submittedName>
        <fullName evidence="5">Photosystem II protein PsbQ</fullName>
    </submittedName>
</protein>
<dbReference type="Pfam" id="PF05757">
    <property type="entry name" value="PsbQ"/>
    <property type="match status" value="1"/>
</dbReference>
<accession>A0ABT0C8W4</accession>
<comment type="caution">
    <text evidence="5">The sequence shown here is derived from an EMBL/GenBank/DDBJ whole genome shotgun (WGS) entry which is preliminary data.</text>
</comment>
<proteinExistence type="predicted"/>
<dbReference type="EMBL" id="JAFIRA010000007">
    <property type="protein sequence ID" value="MCJ2542229.1"/>
    <property type="molecule type" value="Genomic_DNA"/>
</dbReference>
<evidence type="ECO:0000313" key="6">
    <source>
        <dbReference type="Proteomes" id="UP000830835"/>
    </source>
</evidence>
<evidence type="ECO:0000256" key="2">
    <source>
        <dbReference type="ARBA" id="ARBA00023078"/>
    </source>
</evidence>
<organism evidence="5 6">
    <name type="scientific">Thermostichus vulcanus str. 'Rupite'</name>
    <dbReference type="NCBI Taxonomy" id="2813851"/>
    <lineage>
        <taxon>Bacteria</taxon>
        <taxon>Bacillati</taxon>
        <taxon>Cyanobacteriota</taxon>
        <taxon>Cyanophyceae</taxon>
        <taxon>Thermostichales</taxon>
        <taxon>Thermostichaceae</taxon>
        <taxon>Thermostichus</taxon>
    </lineage>
</organism>
<dbReference type="Gene3D" id="1.20.120.290">
    <property type="entry name" value="Oxygen-evolving enhancer protein 3 (PsbQ), four-helix up-down bundle"/>
    <property type="match status" value="1"/>
</dbReference>
<evidence type="ECO:0000313" key="5">
    <source>
        <dbReference type="EMBL" id="MCJ2542229.1"/>
    </source>
</evidence>
<reference evidence="5" key="1">
    <citation type="submission" date="2021-02" db="EMBL/GenBank/DDBJ databases">
        <title>The CRISPR/cas machinery reduction and long-range gene transfer in the hot spring cyanobacterium Synechococcus.</title>
        <authorList>
            <person name="Dvorak P."/>
            <person name="Jahodarova E."/>
            <person name="Hasler P."/>
            <person name="Poulickova A."/>
        </authorList>
    </citation>
    <scope>NUCLEOTIDE SEQUENCE</scope>
    <source>
        <strain evidence="5">Rupite</strain>
    </source>
</reference>
<comment type="subcellular location">
    <subcellularLocation>
        <location evidence="1">Membrane</location>
    </subcellularLocation>
</comment>
<dbReference type="InterPro" id="IPR008797">
    <property type="entry name" value="PSII_PsbQ"/>
</dbReference>